<dbReference type="InterPro" id="IPR003594">
    <property type="entry name" value="HATPase_dom"/>
</dbReference>
<evidence type="ECO:0000256" key="2">
    <source>
        <dbReference type="ARBA" id="ARBA00022777"/>
    </source>
</evidence>
<evidence type="ECO:0000256" key="4">
    <source>
        <dbReference type="SAM" id="MobiDB-lite"/>
    </source>
</evidence>
<dbReference type="InterPro" id="IPR011712">
    <property type="entry name" value="Sig_transdc_His_kin_sub3_dim/P"/>
</dbReference>
<keyword evidence="2" id="KW-0418">Kinase</keyword>
<keyword evidence="5" id="KW-1133">Transmembrane helix</keyword>
<feature type="transmembrane region" description="Helical" evidence="5">
    <location>
        <begin position="15"/>
        <end position="34"/>
    </location>
</feature>
<feature type="domain" description="Histidine kinase" evidence="6">
    <location>
        <begin position="294"/>
        <end position="384"/>
    </location>
</feature>
<keyword evidence="3" id="KW-0902">Two-component regulatory system</keyword>
<keyword evidence="1" id="KW-0808">Transferase</keyword>
<feature type="transmembrane region" description="Helical" evidence="5">
    <location>
        <begin position="131"/>
        <end position="154"/>
    </location>
</feature>
<dbReference type="EMBL" id="BAABJM010000001">
    <property type="protein sequence ID" value="GAA5043938.1"/>
    <property type="molecule type" value="Genomic_DNA"/>
</dbReference>
<dbReference type="CDD" id="cd16917">
    <property type="entry name" value="HATPase_UhpB-NarQ-NarX-like"/>
    <property type="match status" value="1"/>
</dbReference>
<evidence type="ECO:0000313" key="8">
    <source>
        <dbReference type="Proteomes" id="UP001500603"/>
    </source>
</evidence>
<feature type="transmembrane region" description="Helical" evidence="5">
    <location>
        <begin position="73"/>
        <end position="100"/>
    </location>
</feature>
<keyword evidence="5" id="KW-0472">Membrane</keyword>
<evidence type="ECO:0000256" key="1">
    <source>
        <dbReference type="ARBA" id="ARBA00022679"/>
    </source>
</evidence>
<keyword evidence="8" id="KW-1185">Reference proteome</keyword>
<feature type="compositionally biased region" description="Low complexity" evidence="4">
    <location>
        <begin position="387"/>
        <end position="397"/>
    </location>
</feature>
<reference evidence="8" key="1">
    <citation type="journal article" date="2019" name="Int. J. Syst. Evol. Microbiol.">
        <title>The Global Catalogue of Microorganisms (GCM) 10K type strain sequencing project: providing services to taxonomists for standard genome sequencing and annotation.</title>
        <authorList>
            <consortium name="The Broad Institute Genomics Platform"/>
            <consortium name="The Broad Institute Genome Sequencing Center for Infectious Disease"/>
            <person name="Wu L."/>
            <person name="Ma J."/>
        </authorList>
    </citation>
    <scope>NUCLEOTIDE SEQUENCE [LARGE SCALE GENOMIC DNA]</scope>
    <source>
        <strain evidence="8">JCM 18298</strain>
    </source>
</reference>
<evidence type="ECO:0000256" key="3">
    <source>
        <dbReference type="ARBA" id="ARBA00023012"/>
    </source>
</evidence>
<protein>
    <recommendedName>
        <fullName evidence="6">Histidine kinase domain-containing protein</fullName>
    </recommendedName>
</protein>
<keyword evidence="5" id="KW-0812">Transmembrane</keyword>
<evidence type="ECO:0000313" key="7">
    <source>
        <dbReference type="EMBL" id="GAA5043938.1"/>
    </source>
</evidence>
<dbReference type="PANTHER" id="PTHR24421">
    <property type="entry name" value="NITRATE/NITRITE SENSOR PROTEIN NARX-RELATED"/>
    <property type="match status" value="1"/>
</dbReference>
<accession>A0ABP9JW14</accession>
<dbReference type="PROSITE" id="PS50109">
    <property type="entry name" value="HIS_KIN"/>
    <property type="match status" value="1"/>
</dbReference>
<dbReference type="SUPFAM" id="SSF55874">
    <property type="entry name" value="ATPase domain of HSP90 chaperone/DNA topoisomerase II/histidine kinase"/>
    <property type="match status" value="1"/>
</dbReference>
<name>A0ABP9JW14_9NOCA</name>
<dbReference type="PANTHER" id="PTHR24421:SF62">
    <property type="entry name" value="SENSORY TRANSDUCTION HISTIDINE KINASE"/>
    <property type="match status" value="1"/>
</dbReference>
<dbReference type="Gene3D" id="3.30.565.10">
    <property type="entry name" value="Histidine kinase-like ATPase, C-terminal domain"/>
    <property type="match status" value="1"/>
</dbReference>
<organism evidence="7 8">
    <name type="scientific">Nocardia callitridis</name>
    <dbReference type="NCBI Taxonomy" id="648753"/>
    <lineage>
        <taxon>Bacteria</taxon>
        <taxon>Bacillati</taxon>
        <taxon>Actinomycetota</taxon>
        <taxon>Actinomycetes</taxon>
        <taxon>Mycobacteriales</taxon>
        <taxon>Nocardiaceae</taxon>
        <taxon>Nocardia</taxon>
    </lineage>
</organism>
<feature type="compositionally biased region" description="Gly residues" evidence="4">
    <location>
        <begin position="432"/>
        <end position="442"/>
    </location>
</feature>
<proteinExistence type="predicted"/>
<dbReference type="SMART" id="SM00387">
    <property type="entry name" value="HATPase_c"/>
    <property type="match status" value="1"/>
</dbReference>
<dbReference type="InterPro" id="IPR050482">
    <property type="entry name" value="Sensor_HK_TwoCompSys"/>
</dbReference>
<dbReference type="Pfam" id="PF02518">
    <property type="entry name" value="HATPase_c"/>
    <property type="match status" value="1"/>
</dbReference>
<evidence type="ECO:0000259" key="6">
    <source>
        <dbReference type="PROSITE" id="PS50109"/>
    </source>
</evidence>
<feature type="transmembrane region" description="Helical" evidence="5">
    <location>
        <begin position="107"/>
        <end position="125"/>
    </location>
</feature>
<comment type="caution">
    <text evidence="7">The sequence shown here is derived from an EMBL/GenBank/DDBJ whole genome shotgun (WGS) entry which is preliminary data.</text>
</comment>
<dbReference type="Proteomes" id="UP001500603">
    <property type="component" value="Unassembled WGS sequence"/>
</dbReference>
<dbReference type="Pfam" id="PF07730">
    <property type="entry name" value="HisKA_3"/>
    <property type="match status" value="1"/>
</dbReference>
<feature type="transmembrane region" description="Helical" evidence="5">
    <location>
        <begin position="41"/>
        <end position="61"/>
    </location>
</feature>
<dbReference type="InterPro" id="IPR036890">
    <property type="entry name" value="HATPase_C_sf"/>
</dbReference>
<dbReference type="InterPro" id="IPR017205">
    <property type="entry name" value="Sig_transdc_His_kinase_ChrS"/>
</dbReference>
<feature type="region of interest" description="Disordered" evidence="4">
    <location>
        <begin position="387"/>
        <end position="467"/>
    </location>
</feature>
<dbReference type="InterPro" id="IPR005467">
    <property type="entry name" value="His_kinase_dom"/>
</dbReference>
<sequence length="467" mass="48675">MHSSPLTPVFTTLRLGLHVLVTALAVVVIVRALLPGAPHPGAVVALMVVFLIVYFAGAVLMGRRGGMPAWLTALTLCWLGLVALAPDAGYLAFGLFFLYLHLLRRPWNLLAVAAATAVAVLGFGAHRGWAVAGVIGPVLGAGVAVGIGLGYQALFRESAERQRLIDELVSTRAVLAERERTAGKLAERERLAKEIHDTVAQGLSSIQLLLHAVEQTSPNHPSLQQIRLARETAAENLAETRTLIAELTPAALEGQSLAQALERICARAAAPGLSTKLAVEGTPVGLPMPVEAALVRIAQGAVSNVVRHAHAVRMRLTLTYSDSEVYLDVVDDGVGVDPVVLDRPPSGSFGLHAMRQRAEEQGGAVTMESEPGHTAVTVSFPVASVAAPPYSAESSSSNDRQPGNEDSGDNSGNRAGARNAHTTVLVTDSGHSVGGGMRGGGNAVAPTSDTPHPGPESRGPGRTEDRG</sequence>
<dbReference type="PIRSF" id="PIRSF037434">
    <property type="entry name" value="STHK_ChrS"/>
    <property type="match status" value="1"/>
</dbReference>
<dbReference type="Gene3D" id="1.20.5.1930">
    <property type="match status" value="1"/>
</dbReference>
<gene>
    <name evidence="7" type="ORF">GCM10023318_06110</name>
</gene>
<evidence type="ECO:0000256" key="5">
    <source>
        <dbReference type="SAM" id="Phobius"/>
    </source>
</evidence>